<dbReference type="SUPFAM" id="SSF56112">
    <property type="entry name" value="Protein kinase-like (PK-like)"/>
    <property type="match status" value="1"/>
</dbReference>
<dbReference type="Proteomes" id="UP001300012">
    <property type="component" value="Unassembled WGS sequence"/>
</dbReference>
<feature type="compositionally biased region" description="Polar residues" evidence="1">
    <location>
        <begin position="423"/>
        <end position="443"/>
    </location>
</feature>
<dbReference type="PANTHER" id="PTHR39179">
    <property type="entry name" value="SPORE COAT PROTEIN I"/>
    <property type="match status" value="1"/>
</dbReference>
<accession>A0ABT1YI84</accession>
<feature type="compositionally biased region" description="Polar residues" evidence="1">
    <location>
        <begin position="664"/>
        <end position="673"/>
    </location>
</feature>
<evidence type="ECO:0000256" key="1">
    <source>
        <dbReference type="SAM" id="MobiDB-lite"/>
    </source>
</evidence>
<reference evidence="2 3" key="1">
    <citation type="submission" date="2022-08" db="EMBL/GenBank/DDBJ databases">
        <title>Paenibacillus endoradicis sp. nov., Paenibacillus radicibacter sp. nov and Paenibacillus pararadicis sp. nov., three cold-adapted plant growth-promoting bacteria isolated from root of Larix gmelinii in Great Khingan.</title>
        <authorList>
            <person name="Xue H."/>
        </authorList>
    </citation>
    <scope>NUCLEOTIDE SEQUENCE [LARGE SCALE GENOMIC DNA]</scope>
    <source>
        <strain evidence="2 3">N5-1-1-5</strain>
    </source>
</reference>
<comment type="caution">
    <text evidence="2">The sequence shown here is derived from an EMBL/GenBank/DDBJ whole genome shotgun (WGS) entry which is preliminary data.</text>
</comment>
<feature type="region of interest" description="Disordered" evidence="1">
    <location>
        <begin position="420"/>
        <end position="453"/>
    </location>
</feature>
<dbReference type="Gene3D" id="3.90.1200.10">
    <property type="match status" value="1"/>
</dbReference>
<sequence length="673" mass="76247">MDNYQIVPWIDHILSPEIVHEQYVPPELEILARQVMELYDMQVNEMILITSKPDKGGAIWKIGTNKGNRSIKVLHRRPQRSLFSIGAQEYMAGIGARVPSFIPTKDGNNYVEAGGKMWIVTEWIEPLLPVSKIDLEGAASLCYGLGEFHKNSKGYVPPFGSEVSSRLYSWPKYYEKIIAKISWFRDIAKAYADSPASASLLAVVDDFDRQAHEILERFKQSPYSKMLTKGEAHWGLAHQDYGWSNGQMGPGGIWVIDLDGVSYDLPIRDLRKLMTSTMDDMGTWDITWIRGMIDAYHQANPIDQETFEILWLDMAFPNEFYKHVKEIVFEPTPFLQTELEAILQRVMATETSKWQVLTELENDKSKYPVGDYTMEESETLYNFDRPDRSLLLPPQKDFWETPFAVNDPFSVQPDLVSADEETPFNQQPDLVPTNEDTPLSQQPDLVPANEDTPFSQQPDLVPANENIPFTQQPDPVSANENIPFTQQPDLVSAKEGTPFTVQPDLVSAYKDTHTPLIQQPDLVPAFEEIAPQFSEGRTVVQLPVYSEASVNIPTVPVIEMPQQAAVNQDPVPAALIHIPAPAPNSFTLRIPKRKTKNSKKTGKTKKKFRKRVLKTKPGSRVKLVRKLKKPLLKKSVKPLLKSKKNISKRIKGKGNKNISHPLKRQNNPRPKTA</sequence>
<keyword evidence="3" id="KW-1185">Reference proteome</keyword>
<dbReference type="InterPro" id="IPR014255">
    <property type="entry name" value="Spore_coat_CotS"/>
</dbReference>
<gene>
    <name evidence="2" type="ORF">NV381_16990</name>
</gene>
<organism evidence="2 3">
    <name type="scientific">Paenibacillus radicis</name>
    <name type="common">ex Xue et al. 2023</name>
    <dbReference type="NCBI Taxonomy" id="2972489"/>
    <lineage>
        <taxon>Bacteria</taxon>
        <taxon>Bacillati</taxon>
        <taxon>Bacillota</taxon>
        <taxon>Bacilli</taxon>
        <taxon>Bacillales</taxon>
        <taxon>Paenibacillaceae</taxon>
        <taxon>Paenibacillus</taxon>
    </lineage>
</organism>
<dbReference type="PANTHER" id="PTHR39179:SF1">
    <property type="entry name" value="SPORE COAT PROTEIN I"/>
    <property type="match status" value="1"/>
</dbReference>
<evidence type="ECO:0000313" key="3">
    <source>
        <dbReference type="Proteomes" id="UP001300012"/>
    </source>
</evidence>
<feature type="compositionally biased region" description="Basic residues" evidence="1">
    <location>
        <begin position="636"/>
        <end position="654"/>
    </location>
</feature>
<keyword evidence="2" id="KW-0946">Virion</keyword>
<dbReference type="InterPro" id="IPR011009">
    <property type="entry name" value="Kinase-like_dom_sf"/>
</dbReference>
<feature type="region of interest" description="Disordered" evidence="1">
    <location>
        <begin position="636"/>
        <end position="673"/>
    </location>
</feature>
<evidence type="ECO:0000313" key="2">
    <source>
        <dbReference type="EMBL" id="MCR8632899.1"/>
    </source>
</evidence>
<proteinExistence type="predicted"/>
<dbReference type="RefSeq" id="WP_258214484.1">
    <property type="nucleotide sequence ID" value="NZ_JANQBD010000012.1"/>
</dbReference>
<name>A0ABT1YI84_9BACL</name>
<dbReference type="NCBIfam" id="TIGR02906">
    <property type="entry name" value="spore_CotS"/>
    <property type="match status" value="1"/>
</dbReference>
<keyword evidence="2" id="KW-0167">Capsid protein</keyword>
<dbReference type="EMBL" id="JANQBD010000012">
    <property type="protein sequence ID" value="MCR8632899.1"/>
    <property type="molecule type" value="Genomic_DNA"/>
</dbReference>
<dbReference type="Gene3D" id="3.30.200.20">
    <property type="entry name" value="Phosphorylase Kinase, domain 1"/>
    <property type="match status" value="1"/>
</dbReference>
<protein>
    <submittedName>
        <fullName evidence="2">CotS family spore coat protein</fullName>
    </submittedName>
</protein>
<dbReference type="InterPro" id="IPR047175">
    <property type="entry name" value="CotS-like"/>
</dbReference>